<evidence type="ECO:0000313" key="6">
    <source>
        <dbReference type="EMBL" id="NIJ06474.1"/>
    </source>
</evidence>
<dbReference type="PANTHER" id="PTHR45586">
    <property type="entry name" value="TPR REPEAT-CONTAINING PROTEIN PA4667"/>
    <property type="match status" value="1"/>
</dbReference>
<evidence type="ECO:0000256" key="1">
    <source>
        <dbReference type="ARBA" id="ARBA00022737"/>
    </source>
</evidence>
<accession>A0ABX0TLT3</accession>
<organism evidence="6 7">
    <name type="scientific">Sphingomonas vulcanisoli</name>
    <dbReference type="NCBI Taxonomy" id="1658060"/>
    <lineage>
        <taxon>Bacteria</taxon>
        <taxon>Pseudomonadati</taxon>
        <taxon>Pseudomonadota</taxon>
        <taxon>Alphaproteobacteria</taxon>
        <taxon>Sphingomonadales</taxon>
        <taxon>Sphingomonadaceae</taxon>
        <taxon>Sphingomonas</taxon>
    </lineage>
</organism>
<evidence type="ECO:0000256" key="2">
    <source>
        <dbReference type="ARBA" id="ARBA00022803"/>
    </source>
</evidence>
<feature type="signal peptide" evidence="4">
    <location>
        <begin position="1"/>
        <end position="18"/>
    </location>
</feature>
<keyword evidence="1" id="KW-0677">Repeat</keyword>
<dbReference type="Gene3D" id="1.25.40.10">
    <property type="entry name" value="Tetratricopeptide repeat domain"/>
    <property type="match status" value="1"/>
</dbReference>
<comment type="caution">
    <text evidence="6">The sequence shown here is derived from an EMBL/GenBank/DDBJ whole genome shotgun (WGS) entry which is preliminary data.</text>
</comment>
<feature type="chain" id="PRO_5045302886" evidence="4">
    <location>
        <begin position="19"/>
        <end position="543"/>
    </location>
</feature>
<evidence type="ECO:0000256" key="4">
    <source>
        <dbReference type="SAM" id="SignalP"/>
    </source>
</evidence>
<dbReference type="InterPro" id="IPR011990">
    <property type="entry name" value="TPR-like_helical_dom_sf"/>
</dbReference>
<dbReference type="PANTHER" id="PTHR45586:SF1">
    <property type="entry name" value="LIPOPOLYSACCHARIDE ASSEMBLY PROTEIN B"/>
    <property type="match status" value="1"/>
</dbReference>
<proteinExistence type="predicted"/>
<protein>
    <submittedName>
        <fullName evidence="6">Tetratricopeptide (TPR) repeat protein</fullName>
    </submittedName>
</protein>
<dbReference type="SUPFAM" id="SSF48452">
    <property type="entry name" value="TPR-like"/>
    <property type="match status" value="2"/>
</dbReference>
<evidence type="ECO:0000313" key="7">
    <source>
        <dbReference type="Proteomes" id="UP000727456"/>
    </source>
</evidence>
<evidence type="ECO:0000259" key="5">
    <source>
        <dbReference type="Pfam" id="PF09976"/>
    </source>
</evidence>
<gene>
    <name evidence="6" type="ORF">FHS31_000056</name>
</gene>
<feature type="repeat" description="TPR" evidence="3">
    <location>
        <begin position="348"/>
        <end position="381"/>
    </location>
</feature>
<keyword evidence="4" id="KW-0732">Signal</keyword>
<feature type="domain" description="Ancillary SecYEG translocon subunit/Cell division coordinator CpoB TPR" evidence="5">
    <location>
        <begin position="285"/>
        <end position="382"/>
    </location>
</feature>
<keyword evidence="2 3" id="KW-0802">TPR repeat</keyword>
<dbReference type="RefSeq" id="WP_167070942.1">
    <property type="nucleotide sequence ID" value="NZ_JAAOZC010000001.1"/>
</dbReference>
<dbReference type="EMBL" id="JAAOZC010000001">
    <property type="protein sequence ID" value="NIJ06474.1"/>
    <property type="molecule type" value="Genomic_DNA"/>
</dbReference>
<dbReference type="Pfam" id="PF09976">
    <property type="entry name" value="TPR_21"/>
    <property type="match status" value="1"/>
</dbReference>
<dbReference type="Pfam" id="PF13432">
    <property type="entry name" value="TPR_16"/>
    <property type="match status" value="2"/>
</dbReference>
<dbReference type="Proteomes" id="UP000727456">
    <property type="component" value="Unassembled WGS sequence"/>
</dbReference>
<reference evidence="6 7" key="1">
    <citation type="submission" date="2020-03" db="EMBL/GenBank/DDBJ databases">
        <title>Genomic Encyclopedia of Type Strains, Phase III (KMG-III): the genomes of soil and plant-associated and newly described type strains.</title>
        <authorList>
            <person name="Whitman W."/>
        </authorList>
    </citation>
    <scope>NUCLEOTIDE SEQUENCE [LARGE SCALE GENOMIC DNA]</scope>
    <source>
        <strain evidence="6 7">CECT 8804</strain>
    </source>
</reference>
<dbReference type="SMART" id="SM00028">
    <property type="entry name" value="TPR"/>
    <property type="match status" value="3"/>
</dbReference>
<evidence type="ECO:0000256" key="3">
    <source>
        <dbReference type="PROSITE-ProRule" id="PRU00339"/>
    </source>
</evidence>
<dbReference type="InterPro" id="IPR051012">
    <property type="entry name" value="CellSynth/LPSAsmb/PSIAsmb"/>
</dbReference>
<name>A0ABX0TLT3_9SPHN</name>
<keyword evidence="7" id="KW-1185">Reference proteome</keyword>
<sequence>MKRLTPFVLFALAGPALASAPAMSDAQRYVRFRAADAAGDLGGASVEMQALLAGEGGSVTLAQRAYRQGMVAGDHALALNAAHILDKQGQLPPDGPLLFAVDAIRDKDWVAARASVDRLNSGKLFAFLAPLLRAWITLGEGSGDPLLALEDARSSGLSAAYYSSTRALILLASGQTDAAIALIKSQPQFGARIRILAAAELARAKRQPEAIALLAGNDGPSGEARAMLARDGRIDVRMNGAAAGVSELLTQVAVDLSRQRLAPVAILIARMATFADPGNSTAWIATANLLALTKRPAAAALALDHVASGDPFAQSAESLRLSLLLDGGDKDAALAVVARDVRSAGDDAAVWERAGDTYLALDHSDDAAKAYQKAVALTDPAAKDSLWPRYLQLGTALENTDDWAGAKAALEKAVALAPDQPVALNHLGYSLLSRREDLPRAVQLIDQASRLRPDDTAITDSLGWARFVNGDTAGALPLLEHAAAADPGEPTINEHLGDIYWATGRRIEARYAWRAALVGADDKDKSRLDTKIADGWTQATASP</sequence>
<dbReference type="InterPro" id="IPR019734">
    <property type="entry name" value="TPR_rpt"/>
</dbReference>
<dbReference type="InterPro" id="IPR018704">
    <property type="entry name" value="SecYEG/CpoB_TPR"/>
</dbReference>
<dbReference type="PROSITE" id="PS50005">
    <property type="entry name" value="TPR"/>
    <property type="match status" value="1"/>
</dbReference>